<reference evidence="5" key="1">
    <citation type="submission" date="2006-08" db="EMBL/GenBank/DDBJ databases">
        <title>Complete genome sequence of Haemophilus somnus 129PT.</title>
        <authorList>
            <person name="Copeland A."/>
            <person name="Lucas S."/>
            <person name="Lapidus A."/>
            <person name="Barry K."/>
            <person name="Glavina del Rio T."/>
            <person name="Hammon N."/>
            <person name="Dalin E."/>
            <person name="Tice H."/>
            <person name="Pitluck S."/>
            <person name="Brettin T.S."/>
            <person name="Bruce D."/>
            <person name="Challacombe J.F."/>
            <person name="Chertkov O."/>
            <person name="Detter J.C."/>
            <person name="Gilna P."/>
            <person name="Han S."/>
            <person name="Misra M."/>
            <person name="Tapia R."/>
            <person name="Thayer N.N."/>
            <person name="Xie G."/>
            <person name="Inzana T.J."/>
            <person name="Duncan A.J."/>
            <person name="Siddaramppa S."/>
            <person name="Richardson P."/>
        </authorList>
    </citation>
    <scope>NUCLEOTIDE SEQUENCE</scope>
    <source>
        <strain evidence="5">129PT</strain>
    </source>
</reference>
<evidence type="ECO:0000256" key="1">
    <source>
        <dbReference type="ARBA" id="ARBA00023152"/>
    </source>
</evidence>
<dbReference type="GO" id="GO:0016791">
    <property type="term" value="F:phosphatase activity"/>
    <property type="evidence" value="ECO:0007669"/>
    <property type="project" value="TreeGrafter"/>
</dbReference>
<keyword evidence="1" id="KW-0324">Glycolysis</keyword>
<feature type="active site" description="Tele-phosphohistidine intermediate" evidence="3">
    <location>
        <position position="34"/>
    </location>
</feature>
<gene>
    <name evidence="5" type="primary">gpm</name>
    <name evidence="5" type="ordered locus">HS_1664</name>
</gene>
<dbReference type="AlphaFoldDB" id="Q0I518"/>
<protein>
    <submittedName>
        <fullName evidence="5">Phosphoglycerate mutase</fullName>
        <ecNumber evidence="5">5.4.2.-</ecNumber>
    </submittedName>
</protein>
<dbReference type="InterPro" id="IPR013078">
    <property type="entry name" value="His_Pase_superF_clade-1"/>
</dbReference>
<dbReference type="Gene3D" id="3.40.50.1240">
    <property type="entry name" value="Phosphoglycerate mutase-like"/>
    <property type="match status" value="1"/>
</dbReference>
<dbReference type="GO" id="GO:0005737">
    <property type="term" value="C:cytoplasm"/>
    <property type="evidence" value="ECO:0007669"/>
    <property type="project" value="TreeGrafter"/>
</dbReference>
<feature type="active site" description="Proton donor/acceptor" evidence="3">
    <location>
        <position position="104"/>
    </location>
</feature>
<proteinExistence type="predicted"/>
<name>Q0I518_HISS1</name>
<evidence type="ECO:0000313" key="5">
    <source>
        <dbReference type="EMBL" id="ABI25932.1"/>
    </source>
</evidence>
<feature type="binding site" evidence="4">
    <location>
        <position position="115"/>
    </location>
    <ligand>
        <name>substrate</name>
    </ligand>
</feature>
<dbReference type="EC" id="5.4.2.-" evidence="5"/>
<evidence type="ECO:0000256" key="4">
    <source>
        <dbReference type="PIRSR" id="PIRSR613078-2"/>
    </source>
</evidence>
<organism evidence="5">
    <name type="scientific">Histophilus somni (strain 129Pt)</name>
    <name type="common">Haemophilus somnus</name>
    <dbReference type="NCBI Taxonomy" id="205914"/>
    <lineage>
        <taxon>Bacteria</taxon>
        <taxon>Pseudomonadati</taxon>
        <taxon>Pseudomonadota</taxon>
        <taxon>Gammaproteobacteria</taxon>
        <taxon>Pasteurellales</taxon>
        <taxon>Pasteurellaceae</taxon>
        <taxon>Histophilus</taxon>
    </lineage>
</organism>
<dbReference type="PANTHER" id="PTHR48100">
    <property type="entry name" value="BROAD-SPECIFICITY PHOSPHATASE YOR283W-RELATED"/>
    <property type="match status" value="1"/>
</dbReference>
<dbReference type="InterPro" id="IPR029033">
    <property type="entry name" value="His_PPase_superfam"/>
</dbReference>
<dbReference type="PROSITE" id="PS00175">
    <property type="entry name" value="PG_MUTASE"/>
    <property type="match status" value="1"/>
</dbReference>
<dbReference type="PANTHER" id="PTHR48100:SF1">
    <property type="entry name" value="HISTIDINE PHOSPHATASE FAMILY PROTEIN-RELATED"/>
    <property type="match status" value="1"/>
</dbReference>
<dbReference type="EMBL" id="CP000436">
    <property type="protein sequence ID" value="ABI25932.1"/>
    <property type="molecule type" value="Genomic_DNA"/>
</dbReference>
<dbReference type="eggNOG" id="COG0406">
    <property type="taxonomic scope" value="Bacteria"/>
</dbReference>
<evidence type="ECO:0000256" key="3">
    <source>
        <dbReference type="PIRSR" id="PIRSR613078-1"/>
    </source>
</evidence>
<keyword evidence="2 5" id="KW-0413">Isomerase</keyword>
<sequence>MPRSFVYQFLLGSNYLDIPYKKRRGIMRLILLRHGETLWNQEHRLQGHQNSPLSEKGIQQAKAIKPLIEQFSPKYVISSDLGRALQTAEIIGYKNPIKDSELRELAMGEWEGCRKTEIIAQHPALYQDWRNGDYTPNGAESWQAFCQRISQALLKWANKYDDDILAIVHSGVIRAACESLVSLSTKHLLPVTQGTLTIFDISPNLPIKLEAYNLGSFIPASNVAD</sequence>
<dbReference type="HOGENOM" id="CLU_033323_8_4_6"/>
<feature type="binding site" evidence="4">
    <location>
        <begin position="33"/>
        <end position="40"/>
    </location>
    <ligand>
        <name>substrate</name>
    </ligand>
</feature>
<accession>Q0I518</accession>
<dbReference type="GO" id="GO:0016853">
    <property type="term" value="F:isomerase activity"/>
    <property type="evidence" value="ECO:0007669"/>
    <property type="project" value="UniProtKB-KW"/>
</dbReference>
<evidence type="ECO:0000256" key="2">
    <source>
        <dbReference type="ARBA" id="ARBA00023235"/>
    </source>
</evidence>
<dbReference type="Pfam" id="PF00300">
    <property type="entry name" value="His_Phos_1"/>
    <property type="match status" value="1"/>
</dbReference>
<dbReference type="InterPro" id="IPR050275">
    <property type="entry name" value="PGM_Phosphatase"/>
</dbReference>
<dbReference type="KEGG" id="hso:HS_1664"/>
<dbReference type="InterPro" id="IPR001345">
    <property type="entry name" value="PG/BPGM_mutase_AS"/>
</dbReference>
<dbReference type="SUPFAM" id="SSF53254">
    <property type="entry name" value="Phosphoglycerate mutase-like"/>
    <property type="match status" value="1"/>
</dbReference>
<feature type="binding site" evidence="4">
    <location>
        <position position="83"/>
    </location>
    <ligand>
        <name>substrate</name>
    </ligand>
</feature>
<dbReference type="SMART" id="SM00855">
    <property type="entry name" value="PGAM"/>
    <property type="match status" value="1"/>
</dbReference>
<dbReference type="CDD" id="cd07067">
    <property type="entry name" value="HP_PGM_like"/>
    <property type="match status" value="1"/>
</dbReference>